<name>A0ABR3D5U5_NEUIN</name>
<sequence>MRHTYGKTHNTPYLLVASRCGILVVAAVGMRYSQDHPPRRDHRPCFSPSRLVVDCKRPMRHSSRVCRVVHLCATQHTNSNWSSCLFSSPSSFSTAHGLQSGRFISSSPFLSLHMKRTYTSCGCELQNMCAPASLFTANHASELDVVVCLCRTFSSHLIGALSVVCSYFHSRLLAVLIQGGRDHKKLWSYRYSACTRAPGKEAGLGWVWFQSLVFNFRRHQFNRGRST</sequence>
<keyword evidence="1" id="KW-0472">Membrane</keyword>
<evidence type="ECO:0000313" key="3">
    <source>
        <dbReference type="Proteomes" id="UP001451303"/>
    </source>
</evidence>
<dbReference type="EMBL" id="JAVLET010000009">
    <property type="protein sequence ID" value="KAL0467682.1"/>
    <property type="molecule type" value="Genomic_DNA"/>
</dbReference>
<evidence type="ECO:0000256" key="1">
    <source>
        <dbReference type="SAM" id="Phobius"/>
    </source>
</evidence>
<organism evidence="2 3">
    <name type="scientific">Neurospora intermedia</name>
    <dbReference type="NCBI Taxonomy" id="5142"/>
    <lineage>
        <taxon>Eukaryota</taxon>
        <taxon>Fungi</taxon>
        <taxon>Dikarya</taxon>
        <taxon>Ascomycota</taxon>
        <taxon>Pezizomycotina</taxon>
        <taxon>Sordariomycetes</taxon>
        <taxon>Sordariomycetidae</taxon>
        <taxon>Sordariales</taxon>
        <taxon>Sordariaceae</taxon>
        <taxon>Neurospora</taxon>
    </lineage>
</organism>
<keyword evidence="1" id="KW-1133">Transmembrane helix</keyword>
<gene>
    <name evidence="2" type="ORF">QR685DRAFT_366308</name>
</gene>
<evidence type="ECO:0000313" key="2">
    <source>
        <dbReference type="EMBL" id="KAL0467682.1"/>
    </source>
</evidence>
<keyword evidence="3" id="KW-1185">Reference proteome</keyword>
<comment type="caution">
    <text evidence="2">The sequence shown here is derived from an EMBL/GenBank/DDBJ whole genome shotgun (WGS) entry which is preliminary data.</text>
</comment>
<keyword evidence="1" id="KW-0812">Transmembrane</keyword>
<dbReference type="Proteomes" id="UP001451303">
    <property type="component" value="Unassembled WGS sequence"/>
</dbReference>
<feature type="transmembrane region" description="Helical" evidence="1">
    <location>
        <begin position="12"/>
        <end position="33"/>
    </location>
</feature>
<reference evidence="2 3" key="1">
    <citation type="submission" date="2023-09" db="EMBL/GenBank/DDBJ databases">
        <title>Multi-omics analysis of a traditional fermented food reveals byproduct-associated fungal strains for waste-to-food upcycling.</title>
        <authorList>
            <consortium name="Lawrence Berkeley National Laboratory"/>
            <person name="Rekdal V.M."/>
            <person name="Villalobos-Escobedo J.M."/>
            <person name="Rodriguez-Valeron N."/>
            <person name="Garcia M.O."/>
            <person name="Vasquez D.P."/>
            <person name="Damayanti I."/>
            <person name="Sorensen P.M."/>
            <person name="Baidoo E.E."/>
            <person name="De Carvalho A.C."/>
            <person name="Riley R."/>
            <person name="Lipzen A."/>
            <person name="He G."/>
            <person name="Yan M."/>
            <person name="Haridas S."/>
            <person name="Daum C."/>
            <person name="Yoshinaga Y."/>
            <person name="Ng V."/>
            <person name="Grigoriev I.V."/>
            <person name="Munk R."/>
            <person name="Nuraida L."/>
            <person name="Wijaya C.H."/>
            <person name="Morales P.-C."/>
            <person name="Keasling J.D."/>
        </authorList>
    </citation>
    <scope>NUCLEOTIDE SEQUENCE [LARGE SCALE GENOMIC DNA]</scope>
    <source>
        <strain evidence="2 3">FGSC 2613</strain>
    </source>
</reference>
<protein>
    <submittedName>
        <fullName evidence="2">Uncharacterized protein</fullName>
    </submittedName>
</protein>
<accession>A0ABR3D5U5</accession>
<proteinExistence type="predicted"/>